<accession>A0A3M0KUQ2</accession>
<keyword evidence="5" id="KW-0378">Hydrolase</keyword>
<gene>
    <name evidence="7" type="ORF">DUI87_06595</name>
</gene>
<evidence type="ECO:0000313" key="7">
    <source>
        <dbReference type="EMBL" id="RMC16656.1"/>
    </source>
</evidence>
<protein>
    <recommendedName>
        <fullName evidence="9">RNase H type-1 domain-containing protein</fullName>
    </recommendedName>
</protein>
<keyword evidence="8" id="KW-1185">Reference proteome</keyword>
<reference evidence="7 8" key="1">
    <citation type="submission" date="2018-07" db="EMBL/GenBank/DDBJ databases">
        <title>A high quality draft genome assembly of the barn swallow (H. rustica rustica).</title>
        <authorList>
            <person name="Formenti G."/>
            <person name="Chiara M."/>
            <person name="Poveda L."/>
            <person name="Francoijs K.-J."/>
            <person name="Bonisoli-Alquati A."/>
            <person name="Canova L."/>
            <person name="Gianfranceschi L."/>
            <person name="Horner D.S."/>
            <person name="Saino N."/>
        </authorList>
    </citation>
    <scope>NUCLEOTIDE SEQUENCE [LARGE SCALE GENOMIC DNA]</scope>
    <source>
        <strain evidence="7">Chelidonia</strain>
        <tissue evidence="7">Blood</tissue>
    </source>
</reference>
<evidence type="ECO:0000256" key="1">
    <source>
        <dbReference type="ARBA" id="ARBA00022679"/>
    </source>
</evidence>
<dbReference type="GO" id="GO:0004519">
    <property type="term" value="F:endonuclease activity"/>
    <property type="evidence" value="ECO:0007669"/>
    <property type="project" value="UniProtKB-KW"/>
</dbReference>
<evidence type="ECO:0000313" key="8">
    <source>
        <dbReference type="Proteomes" id="UP000269221"/>
    </source>
</evidence>
<dbReference type="EMBL" id="QRBI01000102">
    <property type="protein sequence ID" value="RMC16656.1"/>
    <property type="molecule type" value="Genomic_DNA"/>
</dbReference>
<keyword evidence="4" id="KW-0255">Endonuclease</keyword>
<dbReference type="OrthoDB" id="9395371at2759"/>
<proteinExistence type="predicted"/>
<dbReference type="GO" id="GO:0035613">
    <property type="term" value="F:RNA stem-loop binding"/>
    <property type="evidence" value="ECO:0007669"/>
    <property type="project" value="TreeGrafter"/>
</dbReference>
<dbReference type="InterPro" id="IPR036397">
    <property type="entry name" value="RNaseH_sf"/>
</dbReference>
<evidence type="ECO:0000256" key="2">
    <source>
        <dbReference type="ARBA" id="ARBA00022695"/>
    </source>
</evidence>
<dbReference type="Proteomes" id="UP000269221">
    <property type="component" value="Unassembled WGS sequence"/>
</dbReference>
<dbReference type="InterPro" id="IPR012337">
    <property type="entry name" value="RNaseH-like_sf"/>
</dbReference>
<evidence type="ECO:0000256" key="4">
    <source>
        <dbReference type="ARBA" id="ARBA00022759"/>
    </source>
</evidence>
<keyword evidence="1" id="KW-0808">Transferase</keyword>
<keyword evidence="2" id="KW-0548">Nucleotidyltransferase</keyword>
<evidence type="ECO:0000256" key="6">
    <source>
        <dbReference type="ARBA" id="ARBA00022918"/>
    </source>
</evidence>
<dbReference type="PANTHER" id="PTHR41694">
    <property type="entry name" value="ENDOGENOUS RETROVIRUS GROUP K MEMBER POL PROTEIN"/>
    <property type="match status" value="1"/>
</dbReference>
<evidence type="ECO:0000256" key="3">
    <source>
        <dbReference type="ARBA" id="ARBA00022722"/>
    </source>
</evidence>
<evidence type="ECO:0008006" key="9">
    <source>
        <dbReference type="Google" id="ProtNLM"/>
    </source>
</evidence>
<dbReference type="AlphaFoldDB" id="A0A3M0KUQ2"/>
<name>A0A3M0KUQ2_HIRRU</name>
<keyword evidence="3" id="KW-0540">Nuclease</keyword>
<sequence>MFECLLQGNANLQLSLDSYSGQISVHASSHKLSNEEFHLIPREKRSRRPLKALTVFTDAFGVSHKSVMTWRNPQTQHWEADVEFVERLPQVAELAALMRAFEKFSEPINLVTDSAYVAGVVSRAEQALLKDISLQAGLKTNLFSFASRATILSDAHKVPYQFARQDLRR</sequence>
<comment type="caution">
    <text evidence="7">The sequence shown here is derived from an EMBL/GenBank/DDBJ whole genome shotgun (WGS) entry which is preliminary data.</text>
</comment>
<dbReference type="Gene3D" id="3.30.420.10">
    <property type="entry name" value="Ribonuclease H-like superfamily/Ribonuclease H"/>
    <property type="match status" value="1"/>
</dbReference>
<evidence type="ECO:0000256" key="5">
    <source>
        <dbReference type="ARBA" id="ARBA00022801"/>
    </source>
</evidence>
<keyword evidence="6" id="KW-0695">RNA-directed DNA polymerase</keyword>
<dbReference type="GO" id="GO:0016787">
    <property type="term" value="F:hydrolase activity"/>
    <property type="evidence" value="ECO:0007669"/>
    <property type="project" value="UniProtKB-KW"/>
</dbReference>
<dbReference type="PANTHER" id="PTHR41694:SF3">
    <property type="entry name" value="RNA-DIRECTED DNA POLYMERASE-RELATED"/>
    <property type="match status" value="1"/>
</dbReference>
<dbReference type="SUPFAM" id="SSF53098">
    <property type="entry name" value="Ribonuclease H-like"/>
    <property type="match status" value="1"/>
</dbReference>
<organism evidence="7 8">
    <name type="scientific">Hirundo rustica rustica</name>
    <dbReference type="NCBI Taxonomy" id="333673"/>
    <lineage>
        <taxon>Eukaryota</taxon>
        <taxon>Metazoa</taxon>
        <taxon>Chordata</taxon>
        <taxon>Craniata</taxon>
        <taxon>Vertebrata</taxon>
        <taxon>Euteleostomi</taxon>
        <taxon>Archelosauria</taxon>
        <taxon>Archosauria</taxon>
        <taxon>Dinosauria</taxon>
        <taxon>Saurischia</taxon>
        <taxon>Theropoda</taxon>
        <taxon>Coelurosauria</taxon>
        <taxon>Aves</taxon>
        <taxon>Neognathae</taxon>
        <taxon>Neoaves</taxon>
        <taxon>Telluraves</taxon>
        <taxon>Australaves</taxon>
        <taxon>Passeriformes</taxon>
        <taxon>Sylvioidea</taxon>
        <taxon>Hirundinidae</taxon>
        <taxon>Hirundo</taxon>
    </lineage>
</organism>
<dbReference type="GO" id="GO:0003964">
    <property type="term" value="F:RNA-directed DNA polymerase activity"/>
    <property type="evidence" value="ECO:0007669"/>
    <property type="project" value="UniProtKB-KW"/>
</dbReference>